<dbReference type="AlphaFoldDB" id="A0A5C6Z2E9"/>
<evidence type="ECO:0008006" key="4">
    <source>
        <dbReference type="Google" id="ProtNLM"/>
    </source>
</evidence>
<evidence type="ECO:0000313" key="3">
    <source>
        <dbReference type="Proteomes" id="UP000321497"/>
    </source>
</evidence>
<gene>
    <name evidence="2" type="ORF">ESU54_02800</name>
</gene>
<dbReference type="RefSeq" id="WP_111845535.1">
    <property type="nucleotide sequence ID" value="NZ_UEGI01000020.1"/>
</dbReference>
<keyword evidence="1" id="KW-1133">Transmembrane helix</keyword>
<comment type="caution">
    <text evidence="2">The sequence shown here is derived from an EMBL/GenBank/DDBJ whole genome shotgun (WGS) entry which is preliminary data.</text>
</comment>
<protein>
    <recommendedName>
        <fullName evidence="4">DUF4234 domain-containing protein</fullName>
    </recommendedName>
</protein>
<dbReference type="OrthoDB" id="8750132at2"/>
<organism evidence="2 3">
    <name type="scientific">Aequorivita antarctica</name>
    <dbReference type="NCBI Taxonomy" id="153266"/>
    <lineage>
        <taxon>Bacteria</taxon>
        <taxon>Pseudomonadati</taxon>
        <taxon>Bacteroidota</taxon>
        <taxon>Flavobacteriia</taxon>
        <taxon>Flavobacteriales</taxon>
        <taxon>Flavobacteriaceae</taxon>
        <taxon>Aequorivita</taxon>
    </lineage>
</organism>
<feature type="transmembrane region" description="Helical" evidence="1">
    <location>
        <begin position="23"/>
        <end position="40"/>
    </location>
</feature>
<name>A0A5C6Z2E9_9FLAO</name>
<keyword evidence="1" id="KW-0472">Membrane</keyword>
<sequence>MEETITLNDTETTKIEIVTLQKFVILSIISFGLYAIWWMYKTWKFFKEKDNLDIMPVPRALFAIFFLNGLFDRVQEFAQSKGYKKTFSSIGCFLGVIGLNFAGKLPEPYFLISFLSFLFFLPAVEALNFGIRNSVGYEVRDTESFNARQLILLIVGSIIWILVLMGLSME</sequence>
<keyword evidence="3" id="KW-1185">Reference proteome</keyword>
<evidence type="ECO:0000256" key="1">
    <source>
        <dbReference type="SAM" id="Phobius"/>
    </source>
</evidence>
<dbReference type="EMBL" id="VORT01000002">
    <property type="protein sequence ID" value="TXD74199.1"/>
    <property type="molecule type" value="Genomic_DNA"/>
</dbReference>
<feature type="transmembrane region" description="Helical" evidence="1">
    <location>
        <begin position="83"/>
        <end position="103"/>
    </location>
</feature>
<feature type="transmembrane region" description="Helical" evidence="1">
    <location>
        <begin position="150"/>
        <end position="169"/>
    </location>
</feature>
<feature type="transmembrane region" description="Helical" evidence="1">
    <location>
        <begin position="109"/>
        <end position="129"/>
    </location>
</feature>
<reference evidence="2 3" key="1">
    <citation type="submission" date="2019-08" db="EMBL/GenBank/DDBJ databases">
        <title>Genome of Aequorivita antarctica SW49 (type strain).</title>
        <authorList>
            <person name="Bowman J.P."/>
        </authorList>
    </citation>
    <scope>NUCLEOTIDE SEQUENCE [LARGE SCALE GENOMIC DNA]</scope>
    <source>
        <strain evidence="2 3">SW49</strain>
    </source>
</reference>
<accession>A0A5C6Z2E9</accession>
<evidence type="ECO:0000313" key="2">
    <source>
        <dbReference type="EMBL" id="TXD74199.1"/>
    </source>
</evidence>
<dbReference type="Proteomes" id="UP000321497">
    <property type="component" value="Unassembled WGS sequence"/>
</dbReference>
<feature type="transmembrane region" description="Helical" evidence="1">
    <location>
        <begin position="52"/>
        <end position="71"/>
    </location>
</feature>
<keyword evidence="1" id="KW-0812">Transmembrane</keyword>
<proteinExistence type="predicted"/>